<feature type="chain" id="PRO_5020835343" description="Secreted protein" evidence="1">
    <location>
        <begin position="19"/>
        <end position="147"/>
    </location>
</feature>
<evidence type="ECO:0000313" key="3">
    <source>
        <dbReference type="Proteomes" id="UP000294847"/>
    </source>
</evidence>
<accession>A0A4P7N603</accession>
<dbReference type="AlphaFoldDB" id="A0A4P7N603"/>
<evidence type="ECO:0008006" key="4">
    <source>
        <dbReference type="Google" id="ProtNLM"/>
    </source>
</evidence>
<dbReference type="EMBL" id="CP034206">
    <property type="protein sequence ID" value="QBZ57999.1"/>
    <property type="molecule type" value="Genomic_DNA"/>
</dbReference>
<dbReference type="Proteomes" id="UP000294847">
    <property type="component" value="Chromosome 3"/>
</dbReference>
<protein>
    <recommendedName>
        <fullName evidence="4">Secreted protein</fullName>
    </recommendedName>
</protein>
<gene>
    <name evidence="2" type="ORF">PoMZ_02938</name>
</gene>
<sequence>MSGAVALLLASRAAVAGAAVRSRAGLDVVAARVERVVLVVVITVDRGVGIVAVGCHGERGLVGIDVLRGAAATNTVVTRELAVELVVLEAVDAEKCRAGEEETDKEAQANDGLALAAGGAAQMESTPIMTWGSARCRVRGALGAPMR</sequence>
<keyword evidence="1" id="KW-0732">Signal</keyword>
<name>A0A4P7N603_PYROR</name>
<reference evidence="2 3" key="1">
    <citation type="journal article" date="2019" name="Mol. Biol. Evol.">
        <title>Blast fungal genomes show frequent chromosomal changes, gene gains and losses, and effector gene turnover.</title>
        <authorList>
            <person name="Gomez Luciano L.B."/>
            <person name="Jason Tsai I."/>
            <person name="Chuma I."/>
            <person name="Tosa Y."/>
            <person name="Chen Y.H."/>
            <person name="Li J.Y."/>
            <person name="Li M.Y."/>
            <person name="Jade Lu M.Y."/>
            <person name="Nakayashiki H."/>
            <person name="Li W.H."/>
        </authorList>
    </citation>
    <scope>NUCLEOTIDE SEQUENCE [LARGE SCALE GENOMIC DNA]</scope>
    <source>
        <strain evidence="2">MZ5-1-6</strain>
    </source>
</reference>
<feature type="signal peptide" evidence="1">
    <location>
        <begin position="1"/>
        <end position="18"/>
    </location>
</feature>
<organism evidence="2 3">
    <name type="scientific">Pyricularia oryzae</name>
    <name type="common">Rice blast fungus</name>
    <name type="synonym">Magnaporthe oryzae</name>
    <dbReference type="NCBI Taxonomy" id="318829"/>
    <lineage>
        <taxon>Eukaryota</taxon>
        <taxon>Fungi</taxon>
        <taxon>Dikarya</taxon>
        <taxon>Ascomycota</taxon>
        <taxon>Pezizomycotina</taxon>
        <taxon>Sordariomycetes</taxon>
        <taxon>Sordariomycetidae</taxon>
        <taxon>Magnaporthales</taxon>
        <taxon>Pyriculariaceae</taxon>
        <taxon>Pyricularia</taxon>
    </lineage>
</organism>
<proteinExistence type="predicted"/>
<evidence type="ECO:0000313" key="2">
    <source>
        <dbReference type="EMBL" id="QBZ57999.1"/>
    </source>
</evidence>
<evidence type="ECO:0000256" key="1">
    <source>
        <dbReference type="SAM" id="SignalP"/>
    </source>
</evidence>